<dbReference type="PANTHER" id="PTHR40633:SF1">
    <property type="entry name" value="GPI ANCHORED SERINE-THREONINE RICH PROTEIN (AFU_ORTHOLOGUE AFUA_1G03630)"/>
    <property type="match status" value="1"/>
</dbReference>
<feature type="compositionally biased region" description="Acidic residues" evidence="1">
    <location>
        <begin position="260"/>
        <end position="271"/>
    </location>
</feature>
<feature type="chain" id="PRO_5018211874" description="Mid2 domain-containing protein" evidence="3">
    <location>
        <begin position="22"/>
        <end position="465"/>
    </location>
</feature>
<dbReference type="OrthoDB" id="4094614at2759"/>
<keyword evidence="5" id="KW-1185">Reference proteome</keyword>
<sequence length="465" mass="51421">MWPHTFSSIALVVVSLHLALADQIEARDGKQFNKNAIREPLGPKVDTYWPVLIKWDPDTSGTISLKLLKGKAPDGMEECETIASLSHFRDFDIHDPYTDALCSDHIKNSGIYIWLTGEWLEDSSTMKAGYKYELRIIDDETGNYNFSPDFDLIVPHSTFTQQGTGGNDDKSPKKGSKQGINDENFISIDDDLDFVEPEDYQQHGNPKPQSETKGTTYITDTDDKGNEDENPILGVGKNHKYHGKPKPYDKETQISQKEPTDDELDFVEPEETVEKGKNHGKPKSSANTDSAEDDFVEPDPTITGSTKPPANGNVQPFANVDTQTNITQQSTAASSSSRGLPKAAVIGIAVTVVLVVVAVVLGIGWWKLTKHKKVMVEKKRSRIGYDGVGDFIAKGRSSVLYDGPQMAQYTPRQNIDTRYDPPTGQGLPVVGSTPRHSVDTRYDPPSRHSVDTRYDPPSQAPLAHH</sequence>
<evidence type="ECO:0008006" key="6">
    <source>
        <dbReference type="Google" id="ProtNLM"/>
    </source>
</evidence>
<evidence type="ECO:0000256" key="1">
    <source>
        <dbReference type="SAM" id="MobiDB-lite"/>
    </source>
</evidence>
<dbReference type="Proteomes" id="UP000267821">
    <property type="component" value="Unassembled WGS sequence"/>
</dbReference>
<keyword evidence="3" id="KW-0732">Signal</keyword>
<keyword evidence="2" id="KW-0472">Membrane</keyword>
<accession>A0A3N4LYI4</accession>
<evidence type="ECO:0000313" key="4">
    <source>
        <dbReference type="EMBL" id="RPB26192.1"/>
    </source>
</evidence>
<feature type="signal peptide" evidence="3">
    <location>
        <begin position="1"/>
        <end position="21"/>
    </location>
</feature>
<feature type="region of interest" description="Disordered" evidence="1">
    <location>
        <begin position="156"/>
        <end position="317"/>
    </location>
</feature>
<evidence type="ECO:0000256" key="3">
    <source>
        <dbReference type="SAM" id="SignalP"/>
    </source>
</evidence>
<evidence type="ECO:0000256" key="2">
    <source>
        <dbReference type="SAM" id="Phobius"/>
    </source>
</evidence>
<feature type="compositionally biased region" description="Polar residues" evidence="1">
    <location>
        <begin position="302"/>
        <end position="317"/>
    </location>
</feature>
<feature type="compositionally biased region" description="Acidic residues" evidence="1">
    <location>
        <begin position="188"/>
        <end position="199"/>
    </location>
</feature>
<feature type="compositionally biased region" description="Basic and acidic residues" evidence="1">
    <location>
        <begin position="436"/>
        <end position="454"/>
    </location>
</feature>
<dbReference type="EMBL" id="ML121535">
    <property type="protein sequence ID" value="RPB26192.1"/>
    <property type="molecule type" value="Genomic_DNA"/>
</dbReference>
<organism evidence="4 5">
    <name type="scientific">Terfezia boudieri ATCC MYA-4762</name>
    <dbReference type="NCBI Taxonomy" id="1051890"/>
    <lineage>
        <taxon>Eukaryota</taxon>
        <taxon>Fungi</taxon>
        <taxon>Dikarya</taxon>
        <taxon>Ascomycota</taxon>
        <taxon>Pezizomycotina</taxon>
        <taxon>Pezizomycetes</taxon>
        <taxon>Pezizales</taxon>
        <taxon>Pezizaceae</taxon>
        <taxon>Terfezia</taxon>
    </lineage>
</organism>
<protein>
    <recommendedName>
        <fullName evidence="6">Mid2 domain-containing protein</fullName>
    </recommendedName>
</protein>
<dbReference type="STRING" id="1051890.A0A3N4LYI4"/>
<dbReference type="PANTHER" id="PTHR40633">
    <property type="entry name" value="MATRIX PROTEIN, PUTATIVE (AFU_ORTHOLOGUE AFUA_8G05410)-RELATED"/>
    <property type="match status" value="1"/>
</dbReference>
<name>A0A3N4LYI4_9PEZI</name>
<gene>
    <name evidence="4" type="ORF">L211DRAFT_847349</name>
</gene>
<dbReference type="InParanoid" id="A0A3N4LYI4"/>
<proteinExistence type="predicted"/>
<evidence type="ECO:0000313" key="5">
    <source>
        <dbReference type="Proteomes" id="UP000267821"/>
    </source>
</evidence>
<feature type="region of interest" description="Disordered" evidence="1">
    <location>
        <begin position="411"/>
        <end position="465"/>
    </location>
</feature>
<dbReference type="AlphaFoldDB" id="A0A3N4LYI4"/>
<dbReference type="InterPro" id="IPR052982">
    <property type="entry name" value="SRP1/TIP1-like"/>
</dbReference>
<feature type="transmembrane region" description="Helical" evidence="2">
    <location>
        <begin position="343"/>
        <end position="366"/>
    </location>
</feature>
<keyword evidence="2" id="KW-0812">Transmembrane</keyword>
<feature type="compositionally biased region" description="Polar residues" evidence="1">
    <location>
        <begin position="202"/>
        <end position="219"/>
    </location>
</feature>
<reference evidence="4 5" key="1">
    <citation type="journal article" date="2018" name="Nat. Ecol. Evol.">
        <title>Pezizomycetes genomes reveal the molecular basis of ectomycorrhizal truffle lifestyle.</title>
        <authorList>
            <person name="Murat C."/>
            <person name="Payen T."/>
            <person name="Noel B."/>
            <person name="Kuo A."/>
            <person name="Morin E."/>
            <person name="Chen J."/>
            <person name="Kohler A."/>
            <person name="Krizsan K."/>
            <person name="Balestrini R."/>
            <person name="Da Silva C."/>
            <person name="Montanini B."/>
            <person name="Hainaut M."/>
            <person name="Levati E."/>
            <person name="Barry K.W."/>
            <person name="Belfiori B."/>
            <person name="Cichocki N."/>
            <person name="Clum A."/>
            <person name="Dockter R.B."/>
            <person name="Fauchery L."/>
            <person name="Guy J."/>
            <person name="Iotti M."/>
            <person name="Le Tacon F."/>
            <person name="Lindquist E.A."/>
            <person name="Lipzen A."/>
            <person name="Malagnac F."/>
            <person name="Mello A."/>
            <person name="Molinier V."/>
            <person name="Miyauchi S."/>
            <person name="Poulain J."/>
            <person name="Riccioni C."/>
            <person name="Rubini A."/>
            <person name="Sitrit Y."/>
            <person name="Splivallo R."/>
            <person name="Traeger S."/>
            <person name="Wang M."/>
            <person name="Zifcakova L."/>
            <person name="Wipf D."/>
            <person name="Zambonelli A."/>
            <person name="Paolocci F."/>
            <person name="Nowrousian M."/>
            <person name="Ottonello S."/>
            <person name="Baldrian P."/>
            <person name="Spatafora J.W."/>
            <person name="Henrissat B."/>
            <person name="Nagy L.G."/>
            <person name="Aury J.M."/>
            <person name="Wincker P."/>
            <person name="Grigoriev I.V."/>
            <person name="Bonfante P."/>
            <person name="Martin F.M."/>
        </authorList>
    </citation>
    <scope>NUCLEOTIDE SEQUENCE [LARGE SCALE GENOMIC DNA]</scope>
    <source>
        <strain evidence="4 5">ATCC MYA-4762</strain>
    </source>
</reference>
<keyword evidence="2" id="KW-1133">Transmembrane helix</keyword>